<organism evidence="1 2">
    <name type="scientific">Plasmopara halstedii</name>
    <name type="common">Downy mildew of sunflower</name>
    <dbReference type="NCBI Taxonomy" id="4781"/>
    <lineage>
        <taxon>Eukaryota</taxon>
        <taxon>Sar</taxon>
        <taxon>Stramenopiles</taxon>
        <taxon>Oomycota</taxon>
        <taxon>Peronosporomycetes</taxon>
        <taxon>Peronosporales</taxon>
        <taxon>Peronosporaceae</taxon>
        <taxon>Plasmopara</taxon>
    </lineage>
</organism>
<dbReference type="RefSeq" id="XP_024578747.1">
    <property type="nucleotide sequence ID" value="XM_024728252.1"/>
</dbReference>
<evidence type="ECO:0000313" key="1">
    <source>
        <dbReference type="EMBL" id="CEG42378.1"/>
    </source>
</evidence>
<dbReference type="AlphaFoldDB" id="A0A0P1AM17"/>
<evidence type="ECO:0000313" key="2">
    <source>
        <dbReference type="Proteomes" id="UP000054928"/>
    </source>
</evidence>
<keyword evidence="2" id="KW-1185">Reference proteome</keyword>
<dbReference type="GeneID" id="36407715"/>
<protein>
    <submittedName>
        <fullName evidence="1">Uncharacterized protein</fullName>
    </submittedName>
</protein>
<accession>A0A0P1AM17</accession>
<dbReference type="EMBL" id="CCYD01000645">
    <property type="protein sequence ID" value="CEG42378.1"/>
    <property type="molecule type" value="Genomic_DNA"/>
</dbReference>
<sequence length="303" mass="35695">MSLGIVKRLFPHLYIRFAADKEGAALQLIKIYERKFLGSFLESMWFIKWTRAVLKAYNHEPSLGYDLLFRCLMRRYHSQSIQLGKDFAKIELSAATSEMIYEIGVRLLQYYKSMKISTDHLFKELGLQENHIRLDNPNVVLWNFYVGYLHSEQFSYEALLSKMKDQVDIENQFKIACARGGFYSMIGWGLRLHWWKQKKYNKTTVWYHLRLNDIEKIGYINWIANAKVWVAYAWIKDGPPSSISSFYERIRSRISSKQLAEMIASNRNRDTVGRILNDVYALAAKHEKGYWADFVRHVDSLSS</sequence>
<name>A0A0P1AM17_PLAHL</name>
<dbReference type="Proteomes" id="UP000054928">
    <property type="component" value="Unassembled WGS sequence"/>
</dbReference>
<reference evidence="2" key="1">
    <citation type="submission" date="2014-09" db="EMBL/GenBank/DDBJ databases">
        <authorList>
            <person name="Sharma Rahul"/>
            <person name="Thines Marco"/>
        </authorList>
    </citation>
    <scope>NUCLEOTIDE SEQUENCE [LARGE SCALE GENOMIC DNA]</scope>
</reference>
<proteinExistence type="predicted"/>